<evidence type="ECO:0000313" key="4">
    <source>
        <dbReference type="RefSeq" id="XP_022257004.1"/>
    </source>
</evidence>
<proteinExistence type="predicted"/>
<keyword evidence="2" id="KW-0812">Transmembrane</keyword>
<accession>A0ABM1TM98</accession>
<feature type="transmembrane region" description="Helical" evidence="2">
    <location>
        <begin position="284"/>
        <end position="306"/>
    </location>
</feature>
<keyword evidence="2" id="KW-0472">Membrane</keyword>
<keyword evidence="2" id="KW-1133">Transmembrane helix</keyword>
<feature type="compositionally biased region" description="Basic and acidic residues" evidence="1">
    <location>
        <begin position="51"/>
        <end position="78"/>
    </location>
</feature>
<dbReference type="RefSeq" id="XP_022257004.1">
    <property type="nucleotide sequence ID" value="XM_022401296.1"/>
</dbReference>
<sequence length="429" mass="49444">MDNMIRLVHRHSSSRSPSISRRHRQHHTHHQAAPTIVGARGADASQTHSHSIRELRTQKEVAEQVQKVVEEKTTKSEDQVLISKSTSSSAVNNKSIQTSGSKLKTSGFGHHSYSDYSSGFSDGDVEDDIKTDYTYATSASYCTSVTAENYENPNMSRCRLHFTRSSSSLSPTELDESGHNRAVRGVRSKIESFQNTNEIHNSNKLGTFSTYDSDNRKQKYNPSHRHRNKENTKIFKKLEYIYGIGEEQDSKVYVSHEHKGRMSNSMKPVSRYTLREWLAEKASWLWHYLWIHLYKLVSHVLLFDTWFLSRFSRINRKLLLLVLLPLLLFLLLYLCGSKQGEEVHMISGPLGILSSLSSSMSFMWPKRELKTSDQQITTEAIPSLVSKVLREEVAHWTKQMVTEQETYRHKQHVNEEIRLLRTKVETDDT</sequence>
<evidence type="ECO:0000256" key="2">
    <source>
        <dbReference type="SAM" id="Phobius"/>
    </source>
</evidence>
<gene>
    <name evidence="4" type="primary">LOC106472763</name>
</gene>
<evidence type="ECO:0000313" key="3">
    <source>
        <dbReference type="Proteomes" id="UP000694941"/>
    </source>
</evidence>
<organism evidence="3 4">
    <name type="scientific">Limulus polyphemus</name>
    <name type="common">Atlantic horseshoe crab</name>
    <dbReference type="NCBI Taxonomy" id="6850"/>
    <lineage>
        <taxon>Eukaryota</taxon>
        <taxon>Metazoa</taxon>
        <taxon>Ecdysozoa</taxon>
        <taxon>Arthropoda</taxon>
        <taxon>Chelicerata</taxon>
        <taxon>Merostomata</taxon>
        <taxon>Xiphosura</taxon>
        <taxon>Limulidae</taxon>
        <taxon>Limulus</taxon>
    </lineage>
</organism>
<keyword evidence="3" id="KW-1185">Reference proteome</keyword>
<dbReference type="Proteomes" id="UP000694941">
    <property type="component" value="Unplaced"/>
</dbReference>
<feature type="compositionally biased region" description="Polar residues" evidence="1">
    <location>
        <begin position="82"/>
        <end position="104"/>
    </location>
</feature>
<evidence type="ECO:0000256" key="1">
    <source>
        <dbReference type="SAM" id="MobiDB-lite"/>
    </source>
</evidence>
<dbReference type="GeneID" id="106472763"/>
<feature type="compositionally biased region" description="Basic residues" evidence="1">
    <location>
        <begin position="20"/>
        <end position="30"/>
    </location>
</feature>
<feature type="region of interest" description="Disordered" evidence="1">
    <location>
        <begin position="1"/>
        <end position="107"/>
    </location>
</feature>
<reference evidence="4" key="1">
    <citation type="submission" date="2025-08" db="UniProtKB">
        <authorList>
            <consortium name="RefSeq"/>
        </authorList>
    </citation>
    <scope>IDENTIFICATION</scope>
    <source>
        <tissue evidence="4">Muscle</tissue>
    </source>
</reference>
<feature type="transmembrane region" description="Helical" evidence="2">
    <location>
        <begin position="318"/>
        <end position="334"/>
    </location>
</feature>
<feature type="region of interest" description="Disordered" evidence="1">
    <location>
        <begin position="204"/>
        <end position="226"/>
    </location>
</feature>
<name>A0ABM1TM98_LIMPO</name>
<feature type="non-terminal residue" evidence="4">
    <location>
        <position position="429"/>
    </location>
</feature>
<protein>
    <submittedName>
        <fullName evidence="4">Uncharacterized protein LOC106472763</fullName>
    </submittedName>
</protein>